<evidence type="ECO:0000256" key="1">
    <source>
        <dbReference type="ARBA" id="ARBA00004141"/>
    </source>
</evidence>
<dbReference type="PROSITE" id="PS51828">
    <property type="entry name" value="PTX_2"/>
    <property type="match status" value="1"/>
</dbReference>
<feature type="domain" description="G-protein coupled receptors family 2 profile 2" evidence="11">
    <location>
        <begin position="705"/>
        <end position="952"/>
    </location>
</feature>
<dbReference type="Ensembl" id="ENSPNAT00000000557.2">
    <property type="protein sequence ID" value="ENSPNAP00000028212.1"/>
    <property type="gene ID" value="ENSPNAG00000002953.2"/>
</dbReference>
<feature type="transmembrane region" description="Helical" evidence="9">
    <location>
        <begin position="848"/>
        <end position="875"/>
    </location>
</feature>
<proteinExistence type="inferred from homology"/>
<feature type="transmembrane region" description="Helical" evidence="9">
    <location>
        <begin position="708"/>
        <end position="732"/>
    </location>
</feature>
<feature type="domain" description="Pentraxin (PTX)" evidence="12">
    <location>
        <begin position="120"/>
        <end position="329"/>
    </location>
</feature>
<dbReference type="Pfam" id="PF00354">
    <property type="entry name" value="Pentaxin"/>
    <property type="match status" value="1"/>
</dbReference>
<evidence type="ECO:0000256" key="9">
    <source>
        <dbReference type="SAM" id="Phobius"/>
    </source>
</evidence>
<dbReference type="InterPro" id="IPR016187">
    <property type="entry name" value="CTDL_fold"/>
</dbReference>
<comment type="subcellular location">
    <subcellularLocation>
        <location evidence="1">Membrane</location>
        <topology evidence="1">Multi-pass membrane protein</topology>
    </subcellularLocation>
</comment>
<dbReference type="SMART" id="SM00159">
    <property type="entry name" value="PTX"/>
    <property type="match status" value="1"/>
</dbReference>
<evidence type="ECO:0000259" key="10">
    <source>
        <dbReference type="PROSITE" id="PS50221"/>
    </source>
</evidence>
<evidence type="ECO:0000313" key="13">
    <source>
        <dbReference type="Ensembl" id="ENSPNAP00000028212.1"/>
    </source>
</evidence>
<name>A0A3B4DUZ1_PYGNA</name>
<feature type="transmembrane region" description="Helical" evidence="9">
    <location>
        <begin position="810"/>
        <end position="828"/>
    </location>
</feature>
<dbReference type="PROSITE" id="PS50221">
    <property type="entry name" value="GAIN_B"/>
    <property type="match status" value="1"/>
</dbReference>
<evidence type="ECO:0000256" key="3">
    <source>
        <dbReference type="ARBA" id="ARBA00022692"/>
    </source>
</evidence>
<dbReference type="Proteomes" id="UP001501920">
    <property type="component" value="Chromosome 15"/>
</dbReference>
<keyword evidence="14" id="KW-1185">Reference proteome</keyword>
<dbReference type="GO" id="GO:0007166">
    <property type="term" value="P:cell surface receptor signaling pathway"/>
    <property type="evidence" value="ECO:0007669"/>
    <property type="project" value="InterPro"/>
</dbReference>
<evidence type="ECO:0008006" key="15">
    <source>
        <dbReference type="Google" id="ProtNLM"/>
    </source>
</evidence>
<dbReference type="InterPro" id="IPR046338">
    <property type="entry name" value="GAIN_dom_sf"/>
</dbReference>
<reference evidence="13 14" key="1">
    <citation type="submission" date="2020-10" db="EMBL/GenBank/DDBJ databases">
        <title>Pygocentrus nattereri (red-bellied piranha) genome, fPygNat1, primary haplotype.</title>
        <authorList>
            <person name="Myers G."/>
            <person name="Meyer A."/>
            <person name="Karagic N."/>
            <person name="Pippel M."/>
            <person name="Winkler S."/>
            <person name="Tracey A."/>
            <person name="Wood J."/>
            <person name="Formenti G."/>
            <person name="Howe K."/>
            <person name="Fedrigo O."/>
            <person name="Jarvis E.D."/>
        </authorList>
    </citation>
    <scope>NUCLEOTIDE SEQUENCE [LARGE SCALE GENOMIC DNA]</scope>
</reference>
<dbReference type="Gene3D" id="1.20.1070.10">
    <property type="entry name" value="Rhodopsin 7-helix transmembrane proteins"/>
    <property type="match status" value="1"/>
</dbReference>
<dbReference type="Gene3D" id="2.60.120.200">
    <property type="match status" value="1"/>
</dbReference>
<reference evidence="13" key="3">
    <citation type="submission" date="2025-09" db="UniProtKB">
        <authorList>
            <consortium name="Ensembl"/>
        </authorList>
    </citation>
    <scope>IDENTIFICATION</scope>
</reference>
<evidence type="ECO:0000256" key="7">
    <source>
        <dbReference type="PROSITE-ProRule" id="PRU01172"/>
    </source>
</evidence>
<dbReference type="GO" id="GO:0005886">
    <property type="term" value="C:plasma membrane"/>
    <property type="evidence" value="ECO:0007669"/>
    <property type="project" value="TreeGrafter"/>
</dbReference>
<accession>A0A3B4DUZ1</accession>
<feature type="compositionally biased region" description="Low complexity" evidence="8">
    <location>
        <begin position="975"/>
        <end position="995"/>
    </location>
</feature>
<evidence type="ECO:0000259" key="12">
    <source>
        <dbReference type="PROSITE" id="PS51828"/>
    </source>
</evidence>
<dbReference type="InterPro" id="IPR001759">
    <property type="entry name" value="PTX_dom"/>
</dbReference>
<dbReference type="Gene3D" id="2.60.220.50">
    <property type="match status" value="1"/>
</dbReference>
<comment type="similarity">
    <text evidence="2">Belongs to the G-protein coupled receptor 2 family. Adhesion G-protein coupled receptor (ADGR) subfamily.</text>
</comment>
<keyword evidence="5 9" id="KW-0472">Membrane</keyword>
<evidence type="ECO:0000256" key="5">
    <source>
        <dbReference type="ARBA" id="ARBA00023136"/>
    </source>
</evidence>
<evidence type="ECO:0000313" key="14">
    <source>
        <dbReference type="Proteomes" id="UP001501920"/>
    </source>
</evidence>
<evidence type="ECO:0000256" key="2">
    <source>
        <dbReference type="ARBA" id="ARBA00007343"/>
    </source>
</evidence>
<feature type="transmembrane region" description="Helical" evidence="9">
    <location>
        <begin position="929"/>
        <end position="951"/>
    </location>
</feature>
<sequence>MELIQRPESSVVSRSFRMRLFSIVCSHVIVLIHCCTGKAPAITPESRTPLPNDETDYEYVADMLQWDVVSRLCRQRLGSLAVVSSSGENPNLTSYLQSLNISQPVWISTRAAPEISGMFDSVILEFLGRNERQSARLRHKFSDMAAVTVCTRLRFDPTCHGESTVFSYSIHSFINEFQLRANVTPKAPIGLALLVHGEHSTYQSAFANDASWHSLCVSWTGNGGEWAFSADGLEVGRGSRLYPSEHIGGDGFFIIGQGQNTFDGSFKSAEAFCGSITQLYIWDRALEAGEIRTMEKECKPITSSLLFRWSISGLEKDPSIQTHWESFQCREISQMPNNNTCITFDPTSGKWGWDHCEAQRGGVCQFHKDTLENFPKTQFFTQVLKDLHANSELEEFNSTSSTDTELIWLNSIARSVVRVIEASPDLITPSDLLYLTQTIELAAAAQANKTSASSGVIMSMATNYLNLASGLIDPMVASQWLDLKPLGVQLRPFMVLENIDKLLWAVAGTIYTERSSFTVSTKNIDVYMEPRRLSQMSCSCVYKPSTQTAHSSSQDEILIPETEVQRVYSLGHKDVMFIHAYYGNLQEMLSKTDFKATSAPFHRLATAIISASVRDVSRAENIPVSVQYTLSTAKMVEYSKFVTPVCMFWNVSMIASHTSHWSDKGCRVLHSGPDGTSCFCNHTTNFAILMNFRDIRWSLEEEIILTKLTFIGSGASLCALVVTLMLFTVLDIPKSDRTSIHKNLFISLTLAQVVLLCSGSAIHNTVACTLVAALLHLFFMAAFSWMLVEGLLLWSKVVTVNLSEDRHMKYYYLIGWGLPVLIVTITLASASGKYSADGHCWLSVQNGVIWGFSGPVLFIIMVNIMVLTRVVVITISTAKRRSLMLAANASPVEQVSEQIRAAVKAVLVLLPILGLTWLCGVLVPFSIIMAYIFILLNSLQGLFIFLIYGVYNTEIRNTVNRIKERRKAQNFSNCGSSRPSSSVHSSRPGSSPVPSTLGGLGADANQPGSLSIDSDSTSLSYSHDRHLSLPCVHGNLEDPTFHASGIHMTGQVHVPPMVCVAGSCSLHVPMDEDLISCHASSSSLQNHSLDPF</sequence>
<reference evidence="13" key="2">
    <citation type="submission" date="2025-08" db="UniProtKB">
        <authorList>
            <consortium name="Ensembl"/>
        </authorList>
    </citation>
    <scope>IDENTIFICATION</scope>
</reference>
<evidence type="ECO:0000259" key="11">
    <source>
        <dbReference type="PROSITE" id="PS50261"/>
    </source>
</evidence>
<organism evidence="13 14">
    <name type="scientific">Pygocentrus nattereri</name>
    <name type="common">Red-bellied piranha</name>
    <dbReference type="NCBI Taxonomy" id="42514"/>
    <lineage>
        <taxon>Eukaryota</taxon>
        <taxon>Metazoa</taxon>
        <taxon>Chordata</taxon>
        <taxon>Craniata</taxon>
        <taxon>Vertebrata</taxon>
        <taxon>Euteleostomi</taxon>
        <taxon>Actinopterygii</taxon>
        <taxon>Neopterygii</taxon>
        <taxon>Teleostei</taxon>
        <taxon>Ostariophysi</taxon>
        <taxon>Characiformes</taxon>
        <taxon>Characoidei</taxon>
        <taxon>Pygocentrus</taxon>
    </lineage>
</organism>
<dbReference type="InterPro" id="IPR000832">
    <property type="entry name" value="GPCR_2_secretin-like"/>
</dbReference>
<feature type="transmembrane region" description="Helical" evidence="9">
    <location>
        <begin position="905"/>
        <end position="923"/>
    </location>
</feature>
<dbReference type="PRINTS" id="PR00249">
    <property type="entry name" value="GPCRSECRETIN"/>
</dbReference>
<dbReference type="InterPro" id="IPR013320">
    <property type="entry name" value="ConA-like_dom_sf"/>
</dbReference>
<comment type="caution">
    <text evidence="7">Lacks conserved residue(s) required for the propagation of feature annotation.</text>
</comment>
<dbReference type="SUPFAM" id="SSF56436">
    <property type="entry name" value="C-type lectin-like"/>
    <property type="match status" value="1"/>
</dbReference>
<feature type="domain" description="GAIN-B" evidence="10">
    <location>
        <begin position="531"/>
        <end position="696"/>
    </location>
</feature>
<dbReference type="InterPro" id="IPR017981">
    <property type="entry name" value="GPCR_2-like_7TM"/>
</dbReference>
<feature type="region of interest" description="Disordered" evidence="8">
    <location>
        <begin position="970"/>
        <end position="998"/>
    </location>
</feature>
<dbReference type="Pfam" id="PF00002">
    <property type="entry name" value="7tm_2"/>
    <property type="match status" value="1"/>
</dbReference>
<protein>
    <recommendedName>
        <fullName evidence="15">Adhesion G protein-coupled receptor D2</fullName>
    </recommendedName>
</protein>
<dbReference type="InterPro" id="IPR000203">
    <property type="entry name" value="GPS"/>
</dbReference>
<dbReference type="PROSITE" id="PS50261">
    <property type="entry name" value="G_PROTEIN_RECEP_F2_4"/>
    <property type="match status" value="1"/>
</dbReference>
<keyword evidence="6" id="KW-1015">Disulfide bond</keyword>
<dbReference type="SUPFAM" id="SSF49899">
    <property type="entry name" value="Concanavalin A-like lectins/glucanases"/>
    <property type="match status" value="1"/>
</dbReference>
<dbReference type="GO" id="GO:0004930">
    <property type="term" value="F:G protein-coupled receptor activity"/>
    <property type="evidence" value="ECO:0007669"/>
    <property type="project" value="InterPro"/>
</dbReference>
<dbReference type="InterPro" id="IPR057244">
    <property type="entry name" value="GAIN_B"/>
</dbReference>
<dbReference type="GeneTree" id="ENSGT00940000161534"/>
<dbReference type="OMA" id="CWICNEA"/>
<dbReference type="FunFam" id="1.20.1070.10:FF:000252">
    <property type="entry name" value="Adhesion G protein-coupled receptor D2"/>
    <property type="match status" value="1"/>
</dbReference>
<dbReference type="AlphaFoldDB" id="A0A3B4DUZ1"/>
<keyword evidence="3 9" id="KW-0812">Transmembrane</keyword>
<dbReference type="GO" id="GO:0007189">
    <property type="term" value="P:adenylate cyclase-activating G protein-coupled receptor signaling pathway"/>
    <property type="evidence" value="ECO:0007669"/>
    <property type="project" value="TreeGrafter"/>
</dbReference>
<dbReference type="PANTHER" id="PTHR12011:SF58">
    <property type="entry name" value="ADHESION G-PROTEIN COUPLED RECEPTOR D2"/>
    <property type="match status" value="1"/>
</dbReference>
<dbReference type="PANTHER" id="PTHR12011">
    <property type="entry name" value="ADHESION G-PROTEIN COUPLED RECEPTOR"/>
    <property type="match status" value="1"/>
</dbReference>
<feature type="transmembrane region" description="Helical" evidence="9">
    <location>
        <begin position="774"/>
        <end position="798"/>
    </location>
</feature>
<dbReference type="SMART" id="SM00303">
    <property type="entry name" value="GPS"/>
    <property type="match status" value="1"/>
</dbReference>
<keyword evidence="4 9" id="KW-1133">Transmembrane helix</keyword>
<dbReference type="Pfam" id="PF01825">
    <property type="entry name" value="GPS"/>
    <property type="match status" value="1"/>
</dbReference>
<evidence type="ECO:0000256" key="8">
    <source>
        <dbReference type="SAM" id="MobiDB-lite"/>
    </source>
</evidence>
<evidence type="ECO:0000256" key="6">
    <source>
        <dbReference type="ARBA" id="ARBA00023157"/>
    </source>
</evidence>
<evidence type="ECO:0000256" key="4">
    <source>
        <dbReference type="ARBA" id="ARBA00022989"/>
    </source>
</evidence>
<feature type="transmembrane region" description="Helical" evidence="9">
    <location>
        <begin position="744"/>
        <end position="762"/>
    </location>
</feature>